<dbReference type="Proteomes" id="UP000326912">
    <property type="component" value="Unassembled WGS sequence"/>
</dbReference>
<proteinExistence type="predicted"/>
<organism evidence="2 3">
    <name type="scientific">Dictyobacter vulcani</name>
    <dbReference type="NCBI Taxonomy" id="2607529"/>
    <lineage>
        <taxon>Bacteria</taxon>
        <taxon>Bacillati</taxon>
        <taxon>Chloroflexota</taxon>
        <taxon>Ktedonobacteria</taxon>
        <taxon>Ktedonobacterales</taxon>
        <taxon>Dictyobacteraceae</taxon>
        <taxon>Dictyobacter</taxon>
    </lineage>
</organism>
<name>A0A5J4KLB2_9CHLR</name>
<sequence length="318" mass="36007">MKSQHTRKIALKRADDVPVRPLVSRTPAKPLVSRPPARPRPSQVPLITPTRIQSIIHETSYRYGLEIVLGRLQRCFASRIAATDIEVLEFSLRQLFEQAYLLFGQLLPELTLCTNPPLDQTDPAYFYRMNTLLQDIESLLERLLPLLQLQLISAGTVLEALDRSCSLYGAAQIKKQLPQQGEDEERTVVLAAIEAALIPDSTYYQWMQALHVITGKLQNWQQQQESVSFSALFADLPLLDPTLSSIDSTLPLMLECIQTIFSTILPEFHAVSRGDDETATIHLLNLMQYSDLLLNHVDSLRQALQVVSSHYRQTDTLY</sequence>
<dbReference type="AlphaFoldDB" id="A0A5J4KLB2"/>
<dbReference type="EMBL" id="BKZW01000001">
    <property type="protein sequence ID" value="GER88573.1"/>
    <property type="molecule type" value="Genomic_DNA"/>
</dbReference>
<dbReference type="RefSeq" id="WP_151756459.1">
    <property type="nucleotide sequence ID" value="NZ_BKZW01000001.1"/>
</dbReference>
<protein>
    <submittedName>
        <fullName evidence="2">Uncharacterized protein</fullName>
    </submittedName>
</protein>
<reference evidence="2 3" key="1">
    <citation type="submission" date="2019-10" db="EMBL/GenBank/DDBJ databases">
        <title>Dictyobacter vulcani sp. nov., within the class Ktedonobacteria, isolated from soil of volcanic Mt. Zao.</title>
        <authorList>
            <person name="Zheng Y."/>
            <person name="Wang C.M."/>
            <person name="Sakai Y."/>
            <person name="Abe K."/>
            <person name="Yokota A."/>
            <person name="Yabe S."/>
        </authorList>
    </citation>
    <scope>NUCLEOTIDE SEQUENCE [LARGE SCALE GENOMIC DNA]</scope>
    <source>
        <strain evidence="2 3">W12</strain>
    </source>
</reference>
<keyword evidence="3" id="KW-1185">Reference proteome</keyword>
<gene>
    <name evidence="2" type="ORF">KDW_27350</name>
</gene>
<evidence type="ECO:0000313" key="3">
    <source>
        <dbReference type="Proteomes" id="UP000326912"/>
    </source>
</evidence>
<comment type="caution">
    <text evidence="2">The sequence shown here is derived from an EMBL/GenBank/DDBJ whole genome shotgun (WGS) entry which is preliminary data.</text>
</comment>
<feature type="region of interest" description="Disordered" evidence="1">
    <location>
        <begin position="20"/>
        <end position="44"/>
    </location>
</feature>
<evidence type="ECO:0000256" key="1">
    <source>
        <dbReference type="SAM" id="MobiDB-lite"/>
    </source>
</evidence>
<accession>A0A5J4KLB2</accession>
<evidence type="ECO:0000313" key="2">
    <source>
        <dbReference type="EMBL" id="GER88573.1"/>
    </source>
</evidence>